<evidence type="ECO:0000313" key="1">
    <source>
        <dbReference type="EMBL" id="KAL3598368.1"/>
    </source>
</evidence>
<dbReference type="EMBL" id="RCHU02000003">
    <property type="protein sequence ID" value="KAL3598368.1"/>
    <property type="molecule type" value="Genomic_DNA"/>
</dbReference>
<comment type="caution">
    <text evidence="1">The sequence shown here is derived from an EMBL/GenBank/DDBJ whole genome shotgun (WGS) entry which is preliminary data.</text>
</comment>
<protein>
    <submittedName>
        <fullName evidence="1">Uncharacterized protein</fullName>
    </submittedName>
</protein>
<organism evidence="1 2">
    <name type="scientific">Populus alba</name>
    <name type="common">White poplar</name>
    <dbReference type="NCBI Taxonomy" id="43335"/>
    <lineage>
        <taxon>Eukaryota</taxon>
        <taxon>Viridiplantae</taxon>
        <taxon>Streptophyta</taxon>
        <taxon>Embryophyta</taxon>
        <taxon>Tracheophyta</taxon>
        <taxon>Spermatophyta</taxon>
        <taxon>Magnoliopsida</taxon>
        <taxon>eudicotyledons</taxon>
        <taxon>Gunneridae</taxon>
        <taxon>Pentapetalae</taxon>
        <taxon>rosids</taxon>
        <taxon>fabids</taxon>
        <taxon>Malpighiales</taxon>
        <taxon>Salicaceae</taxon>
        <taxon>Saliceae</taxon>
        <taxon>Populus</taxon>
    </lineage>
</organism>
<proteinExistence type="predicted"/>
<sequence>MAILEKVIDAIEVMALPQSSHFDQPLSTTKQIAYDSCFEPTVEIRSGVVLRACHLAQQFTDIVTVAERIEVGVKSGRISAPTEKKRASKERKKGGHSIHMCSAFKKKLIYLIKAGWITFEETPNMSMNPLLQTCQVIYYFNTPALEKRHQSFGRVKFLASLPGRSGLIVMGDLPKYKKKKEKKRHSKEYEGSKEESECLKALEKENECSKALREENECSKALQEESEGSKALQEENECSKALEREIECSEALVLKDTCKGNRVLRGTGAQRHLKGKRVLRGTGAQRHLKGN</sequence>
<dbReference type="Proteomes" id="UP000309997">
    <property type="component" value="Unassembled WGS sequence"/>
</dbReference>
<reference evidence="1 2" key="1">
    <citation type="journal article" date="2024" name="Plant Biotechnol. J.">
        <title>Genome and CRISPR/Cas9 system of a widespread forest tree (Populus alba) in the world.</title>
        <authorList>
            <person name="Liu Y.J."/>
            <person name="Jiang P.F."/>
            <person name="Han X.M."/>
            <person name="Li X.Y."/>
            <person name="Wang H.M."/>
            <person name="Wang Y.J."/>
            <person name="Wang X.X."/>
            <person name="Zeng Q.Y."/>
        </authorList>
    </citation>
    <scope>NUCLEOTIDE SEQUENCE [LARGE SCALE GENOMIC DNA]</scope>
    <source>
        <strain evidence="2">cv. PAL-ZL1</strain>
    </source>
</reference>
<name>A0ACC4CMB3_POPAL</name>
<accession>A0ACC4CMB3</accession>
<keyword evidence="2" id="KW-1185">Reference proteome</keyword>
<evidence type="ECO:0000313" key="2">
    <source>
        <dbReference type="Proteomes" id="UP000309997"/>
    </source>
</evidence>
<gene>
    <name evidence="1" type="ORF">D5086_006286</name>
</gene>